<keyword evidence="3" id="KW-0808">Transferase</keyword>
<comment type="catalytic activity">
    <reaction evidence="8">
        <text>L-seryl-[protein] + ATP = O-phospho-L-seryl-[protein] + ADP + H(+)</text>
        <dbReference type="Rhea" id="RHEA:17989"/>
        <dbReference type="Rhea" id="RHEA-COMP:9863"/>
        <dbReference type="Rhea" id="RHEA-COMP:11604"/>
        <dbReference type="ChEBI" id="CHEBI:15378"/>
        <dbReference type="ChEBI" id="CHEBI:29999"/>
        <dbReference type="ChEBI" id="CHEBI:30616"/>
        <dbReference type="ChEBI" id="CHEBI:83421"/>
        <dbReference type="ChEBI" id="CHEBI:456216"/>
        <dbReference type="EC" id="2.7.11.1"/>
    </reaction>
</comment>
<evidence type="ECO:0000256" key="4">
    <source>
        <dbReference type="ARBA" id="ARBA00022741"/>
    </source>
</evidence>
<keyword evidence="4" id="KW-0547">Nucleotide-binding</keyword>
<dbReference type="SUPFAM" id="SSF56112">
    <property type="entry name" value="Protein kinase-like (PK-like)"/>
    <property type="match status" value="1"/>
</dbReference>
<keyword evidence="6" id="KW-0067">ATP-binding</keyword>
<dbReference type="Gene3D" id="1.10.510.10">
    <property type="entry name" value="Transferase(Phosphotransferase) domain 1"/>
    <property type="match status" value="1"/>
</dbReference>
<dbReference type="Pfam" id="PF00069">
    <property type="entry name" value="Pkinase"/>
    <property type="match status" value="1"/>
</dbReference>
<dbReference type="GO" id="GO:0004674">
    <property type="term" value="F:protein serine/threonine kinase activity"/>
    <property type="evidence" value="ECO:0007669"/>
    <property type="project" value="UniProtKB-KW"/>
</dbReference>
<dbReference type="PANTHER" id="PTHR44899:SF3">
    <property type="entry name" value="SERINE_THREONINE-PROTEIN KINASE NEK1"/>
    <property type="match status" value="1"/>
</dbReference>
<dbReference type="InterPro" id="IPR011009">
    <property type="entry name" value="Kinase-like_dom_sf"/>
</dbReference>
<comment type="caution">
    <text evidence="11">The sequence shown here is derived from an EMBL/GenBank/DDBJ whole genome shotgun (WGS) entry which is preliminary data.</text>
</comment>
<evidence type="ECO:0000256" key="7">
    <source>
        <dbReference type="ARBA" id="ARBA00047899"/>
    </source>
</evidence>
<sequence>MSSIKDYKIISKLPGGAQSKTFIVELKSTHQQFIMKKVDYLEQVDRAKVDIEVDLMRSLDSDFTVRLVCVFPDPMEIELCMILEYCVRGDFRNIIDEFQQLPQSEKLMRGWEYTAQITRALDHLHSHNVMHRDLNPANILVNYDGTIRLGDFGLSREMNEDYYLTIAGTKVYMAPEVHLLKRMNKSSDMFSLGVIIFQLITGHHPYEADSEEAMIDKIKKNKVSELPDWVSNQMKEVIKWMMNNNENHRPTTKMILSHDTVLMYLRSCEDREQLKQEKIEALNERDLHIQERNGLQSDNEKALAERDRERIEKDRLQIELNRERIEKERFKQEADQQKRRADTTQSELDKQKTKTYQSQELVKAFQQQIEATQSDNTRLKTEVQHLQAELSKLIHLATQPKQQSKAEPQHQQIQQQISIPSNTQQSDNIIQQKQMSIVQPAVIRGDQIEQSVIVPKPLPKEQVKQEPKIKQIQQQVPPSLNPNMLVGIIPDEEDAYQKGLKLIHTNKWGLSTVAFNPIISSGIVRFGGFFESPSFNPTFIIGIDDASAVFGSDEGPDKGENEKKTVCYWSDGSISHIGDCIPGNSRIELNKSVSCEVNMNISPRTLTFFIDNQEQGLSVTNIPSSIRFYIFICDENSSFTINRFENLQFSSSKGVSNGKVFEWGKEWKDEEND</sequence>
<evidence type="ECO:0000256" key="5">
    <source>
        <dbReference type="ARBA" id="ARBA00022777"/>
    </source>
</evidence>
<evidence type="ECO:0000259" key="10">
    <source>
        <dbReference type="PROSITE" id="PS50011"/>
    </source>
</evidence>
<accession>A0A5J4X5K5</accession>
<evidence type="ECO:0000256" key="2">
    <source>
        <dbReference type="ARBA" id="ARBA00022527"/>
    </source>
</evidence>
<dbReference type="GO" id="GO:0005524">
    <property type="term" value="F:ATP binding"/>
    <property type="evidence" value="ECO:0007669"/>
    <property type="project" value="UniProtKB-KW"/>
</dbReference>
<evidence type="ECO:0000256" key="3">
    <source>
        <dbReference type="ARBA" id="ARBA00022679"/>
    </source>
</evidence>
<evidence type="ECO:0000256" key="8">
    <source>
        <dbReference type="ARBA" id="ARBA00048679"/>
    </source>
</evidence>
<dbReference type="InterPro" id="IPR051131">
    <property type="entry name" value="NEK_Ser/Thr_kinase_NIMA"/>
</dbReference>
<feature type="domain" description="Protein kinase" evidence="10">
    <location>
        <begin position="7"/>
        <end position="261"/>
    </location>
</feature>
<dbReference type="PROSITE" id="PS50011">
    <property type="entry name" value="PROTEIN_KINASE_DOM"/>
    <property type="match status" value="1"/>
</dbReference>
<keyword evidence="5 11" id="KW-0418">Kinase</keyword>
<name>A0A5J4X5K5_9EUKA</name>
<comment type="catalytic activity">
    <reaction evidence="7">
        <text>L-threonyl-[protein] + ATP = O-phospho-L-threonyl-[protein] + ADP + H(+)</text>
        <dbReference type="Rhea" id="RHEA:46608"/>
        <dbReference type="Rhea" id="RHEA-COMP:11060"/>
        <dbReference type="Rhea" id="RHEA-COMP:11605"/>
        <dbReference type="ChEBI" id="CHEBI:15378"/>
        <dbReference type="ChEBI" id="CHEBI:30013"/>
        <dbReference type="ChEBI" id="CHEBI:30616"/>
        <dbReference type="ChEBI" id="CHEBI:61977"/>
        <dbReference type="ChEBI" id="CHEBI:456216"/>
        <dbReference type="EC" id="2.7.11.1"/>
    </reaction>
</comment>
<evidence type="ECO:0000313" key="11">
    <source>
        <dbReference type="EMBL" id="KAA6402500.1"/>
    </source>
</evidence>
<feature type="compositionally biased region" description="Basic and acidic residues" evidence="9">
    <location>
        <begin position="329"/>
        <end position="352"/>
    </location>
</feature>
<dbReference type="AlphaFoldDB" id="A0A5J4X5K5"/>
<evidence type="ECO:0000256" key="1">
    <source>
        <dbReference type="ARBA" id="ARBA00012513"/>
    </source>
</evidence>
<dbReference type="EC" id="2.7.11.1" evidence="1"/>
<evidence type="ECO:0000256" key="6">
    <source>
        <dbReference type="ARBA" id="ARBA00022840"/>
    </source>
</evidence>
<reference evidence="11 12" key="1">
    <citation type="submission" date="2019-03" db="EMBL/GenBank/DDBJ databases">
        <title>Single cell metagenomics reveals metabolic interactions within the superorganism composed of flagellate Streblomastix strix and complex community of Bacteroidetes bacteria on its surface.</title>
        <authorList>
            <person name="Treitli S.C."/>
            <person name="Kolisko M."/>
            <person name="Husnik F."/>
            <person name="Keeling P."/>
            <person name="Hampl V."/>
        </authorList>
    </citation>
    <scope>NUCLEOTIDE SEQUENCE [LARGE SCALE GENOMIC DNA]</scope>
    <source>
        <strain evidence="11">ST1C</strain>
    </source>
</reference>
<keyword evidence="2" id="KW-0723">Serine/threonine-protein kinase</keyword>
<dbReference type="Proteomes" id="UP000324800">
    <property type="component" value="Unassembled WGS sequence"/>
</dbReference>
<protein>
    <recommendedName>
        <fullName evidence="1">non-specific serine/threonine protein kinase</fullName>
        <ecNumber evidence="1">2.7.11.1</ecNumber>
    </recommendedName>
</protein>
<proteinExistence type="predicted"/>
<dbReference type="EMBL" id="SNRW01000226">
    <property type="protein sequence ID" value="KAA6402500.1"/>
    <property type="molecule type" value="Genomic_DNA"/>
</dbReference>
<feature type="region of interest" description="Disordered" evidence="9">
    <location>
        <begin position="329"/>
        <end position="354"/>
    </location>
</feature>
<evidence type="ECO:0000256" key="9">
    <source>
        <dbReference type="SAM" id="MobiDB-lite"/>
    </source>
</evidence>
<dbReference type="PANTHER" id="PTHR44899">
    <property type="entry name" value="CAMK FAMILY PROTEIN KINASE"/>
    <property type="match status" value="1"/>
</dbReference>
<organism evidence="11 12">
    <name type="scientific">Streblomastix strix</name>
    <dbReference type="NCBI Taxonomy" id="222440"/>
    <lineage>
        <taxon>Eukaryota</taxon>
        <taxon>Metamonada</taxon>
        <taxon>Preaxostyla</taxon>
        <taxon>Oxymonadida</taxon>
        <taxon>Streblomastigidae</taxon>
        <taxon>Streblomastix</taxon>
    </lineage>
</organism>
<dbReference type="InterPro" id="IPR000719">
    <property type="entry name" value="Prot_kinase_dom"/>
</dbReference>
<evidence type="ECO:0000313" key="12">
    <source>
        <dbReference type="Proteomes" id="UP000324800"/>
    </source>
</evidence>
<gene>
    <name evidence="11" type="ORF">EZS28_001981</name>
</gene>